<dbReference type="AlphaFoldDB" id="A0A1M6YC22"/>
<feature type="chain" id="PRO_5013110731" evidence="1">
    <location>
        <begin position="21"/>
        <end position="208"/>
    </location>
</feature>
<name>A0A1M6YC22_9BRAD</name>
<evidence type="ECO:0000313" key="4">
    <source>
        <dbReference type="Proteomes" id="UP000189935"/>
    </source>
</evidence>
<dbReference type="PANTHER" id="PTHR34846:SF11">
    <property type="entry name" value="4-CARBOXYMUCONOLACTONE DECARBOXYLASE FAMILY PROTEIN (AFU_ORTHOLOGUE AFUA_6G11590)"/>
    <property type="match status" value="1"/>
</dbReference>
<evidence type="ECO:0000259" key="2">
    <source>
        <dbReference type="Pfam" id="PF02627"/>
    </source>
</evidence>
<protein>
    <submittedName>
        <fullName evidence="3">4-carboxymuconolactone decarboxylase</fullName>
    </submittedName>
</protein>
<feature type="signal peptide" evidence="1">
    <location>
        <begin position="1"/>
        <end position="20"/>
    </location>
</feature>
<accession>A0A1M6YC22</accession>
<keyword evidence="1" id="KW-0732">Signal</keyword>
<reference evidence="3 4" key="1">
    <citation type="submission" date="2016-11" db="EMBL/GenBank/DDBJ databases">
        <authorList>
            <person name="Jaros S."/>
            <person name="Januszkiewicz K."/>
            <person name="Wedrychowicz H."/>
        </authorList>
    </citation>
    <scope>NUCLEOTIDE SEQUENCE [LARGE SCALE GENOMIC DNA]</scope>
    <source>
        <strain evidence="3 4">GAS499</strain>
    </source>
</reference>
<dbReference type="Gene3D" id="1.20.1290.10">
    <property type="entry name" value="AhpD-like"/>
    <property type="match status" value="1"/>
</dbReference>
<dbReference type="EMBL" id="LT670844">
    <property type="protein sequence ID" value="SHL15702.1"/>
    <property type="molecule type" value="Genomic_DNA"/>
</dbReference>
<dbReference type="Pfam" id="PF02627">
    <property type="entry name" value="CMD"/>
    <property type="match status" value="1"/>
</dbReference>
<dbReference type="Proteomes" id="UP000189935">
    <property type="component" value="Chromosome I"/>
</dbReference>
<sequence length="208" mass="22895">MKMILRLSAICLLFAGSAVALTGERFAEIPLEKMSPAQRVVADAIMTGPRKRMSGPFNAWLRSPELADRLQKVGEYVRFNTSLDKRINEMAILMTAQAWGSQYEWYAHAPLAIKAGLDPAVVAAIGAGRKPDTMKDDEAIVWEFTTQLRRDHGVDDAIYARALEKFGEAGIMDLVAVNGYYDVVSMTLNVAHVAPPAGEELPFRQAGR</sequence>
<dbReference type="InterPro" id="IPR029032">
    <property type="entry name" value="AhpD-like"/>
</dbReference>
<dbReference type="PANTHER" id="PTHR34846">
    <property type="entry name" value="4-CARBOXYMUCONOLACTONE DECARBOXYLASE FAMILY PROTEIN (AFU_ORTHOLOGUE AFUA_6G11590)"/>
    <property type="match status" value="1"/>
</dbReference>
<dbReference type="GO" id="GO:0051920">
    <property type="term" value="F:peroxiredoxin activity"/>
    <property type="evidence" value="ECO:0007669"/>
    <property type="project" value="InterPro"/>
</dbReference>
<feature type="domain" description="Carboxymuconolactone decarboxylase-like" evidence="2">
    <location>
        <begin position="64"/>
        <end position="125"/>
    </location>
</feature>
<dbReference type="SUPFAM" id="SSF69118">
    <property type="entry name" value="AhpD-like"/>
    <property type="match status" value="1"/>
</dbReference>
<gene>
    <name evidence="3" type="ORF">SAMN05444159_5159</name>
</gene>
<evidence type="ECO:0000313" key="3">
    <source>
        <dbReference type="EMBL" id="SHL15702.1"/>
    </source>
</evidence>
<evidence type="ECO:0000256" key="1">
    <source>
        <dbReference type="SAM" id="SignalP"/>
    </source>
</evidence>
<dbReference type="RefSeq" id="WP_079542542.1">
    <property type="nucleotide sequence ID" value="NZ_LT670844.1"/>
</dbReference>
<organism evidence="3 4">
    <name type="scientific">Bradyrhizobium lablabi</name>
    <dbReference type="NCBI Taxonomy" id="722472"/>
    <lineage>
        <taxon>Bacteria</taxon>
        <taxon>Pseudomonadati</taxon>
        <taxon>Pseudomonadota</taxon>
        <taxon>Alphaproteobacteria</taxon>
        <taxon>Hyphomicrobiales</taxon>
        <taxon>Nitrobacteraceae</taxon>
        <taxon>Bradyrhizobium</taxon>
    </lineage>
</organism>
<proteinExistence type="predicted"/>
<dbReference type="InterPro" id="IPR003779">
    <property type="entry name" value="CMD-like"/>
</dbReference>